<dbReference type="KEGG" id="sfc:Spiaf_1913"/>
<evidence type="ECO:0008006" key="3">
    <source>
        <dbReference type="Google" id="ProtNLM"/>
    </source>
</evidence>
<dbReference type="RefSeq" id="WP_014455948.1">
    <property type="nucleotide sequence ID" value="NC_017098.1"/>
</dbReference>
<gene>
    <name evidence="1" type="ordered locus">Spiaf_1913</name>
</gene>
<reference evidence="2" key="1">
    <citation type="journal article" date="2013" name="Stand. Genomic Sci.">
        <title>Complete genome sequence of the halophilic bacterium Spirochaeta africana type strain (Z-7692(T)) from the alkaline Lake Magadi in the East African Rift.</title>
        <authorList>
            <person name="Liolos K."/>
            <person name="Abt B."/>
            <person name="Scheuner C."/>
            <person name="Teshima H."/>
            <person name="Held B."/>
            <person name="Lapidus A."/>
            <person name="Nolan M."/>
            <person name="Lucas S."/>
            <person name="Deshpande S."/>
            <person name="Cheng J.F."/>
            <person name="Tapia R."/>
            <person name="Goodwin L.A."/>
            <person name="Pitluck S."/>
            <person name="Pagani I."/>
            <person name="Ivanova N."/>
            <person name="Mavromatis K."/>
            <person name="Mikhailova N."/>
            <person name="Huntemann M."/>
            <person name="Pati A."/>
            <person name="Chen A."/>
            <person name="Palaniappan K."/>
            <person name="Land M."/>
            <person name="Rohde M."/>
            <person name="Tindall B.J."/>
            <person name="Detter J.C."/>
            <person name="Goker M."/>
            <person name="Bristow J."/>
            <person name="Eisen J.A."/>
            <person name="Markowitz V."/>
            <person name="Hugenholtz P."/>
            <person name="Woyke T."/>
            <person name="Klenk H.P."/>
            <person name="Kyrpides N.C."/>
        </authorList>
    </citation>
    <scope>NUCLEOTIDE SEQUENCE</scope>
    <source>
        <strain evidence="2">ATCC 700263 / DSM 8902 / Z-7692</strain>
    </source>
</reference>
<dbReference type="HOGENOM" id="CLU_871279_0_0_12"/>
<dbReference type="EMBL" id="CP003282">
    <property type="protein sequence ID" value="AFG37965.1"/>
    <property type="molecule type" value="Genomic_DNA"/>
</dbReference>
<evidence type="ECO:0000313" key="2">
    <source>
        <dbReference type="Proteomes" id="UP000007383"/>
    </source>
</evidence>
<evidence type="ECO:0000313" key="1">
    <source>
        <dbReference type="EMBL" id="AFG37965.1"/>
    </source>
</evidence>
<dbReference type="STRING" id="889378.Spiaf_1913"/>
<dbReference type="PATRIC" id="fig|889378.3.peg.1899"/>
<dbReference type="AlphaFoldDB" id="H9UKC2"/>
<accession>H9UKC2</accession>
<dbReference type="OrthoDB" id="358240at2"/>
<organism evidence="1 2">
    <name type="scientific">Spirochaeta africana (strain ATCC 700263 / DSM 8902 / Z-7692)</name>
    <dbReference type="NCBI Taxonomy" id="889378"/>
    <lineage>
        <taxon>Bacteria</taxon>
        <taxon>Pseudomonadati</taxon>
        <taxon>Spirochaetota</taxon>
        <taxon>Spirochaetia</taxon>
        <taxon>Spirochaetales</taxon>
        <taxon>Spirochaetaceae</taxon>
        <taxon>Spirochaeta</taxon>
    </lineage>
</organism>
<protein>
    <recommendedName>
        <fullName evidence="3">PEGA domain-containing protein</fullName>
    </recommendedName>
</protein>
<sequence length="357" mass="38906">MKTHNNTGLPGKFLISLLLLICSAMPLLGLNTFDGEVAGVYHLPDDVFPARELQMRVGKLLLIDGLPHSSPLAEGIEITIEPPAVNHGGGSAFALYIFQEVESRRGFPAPDEIETGQIGSFQGQRIIFELLPSRSSFSIRIPARSGHGIRGGIDSRVTPVVRPEDGPLALAILPVMKGLPSEILNAPFTLTTRSLLTNVGGLEISAVSHDGRELDNQDIEELGLTIELDRYGTIQLNQETYIRPGIYQILLNSNGVLFDSTQVGVEQGRITRPVITLPRPESRVDFLVPGFISVTLDGEILNERSITLSPGEYEVLFEFESYSKRHTLSVQAGREYAVGVGLDINIDSREADALSDQ</sequence>
<proteinExistence type="predicted"/>
<keyword evidence="2" id="KW-1185">Reference proteome</keyword>
<dbReference type="Proteomes" id="UP000007383">
    <property type="component" value="Chromosome"/>
</dbReference>
<name>H9UKC2_SPIAZ</name>